<dbReference type="Gene3D" id="2.60.120.200">
    <property type="match status" value="1"/>
</dbReference>
<dbReference type="InterPro" id="IPR000757">
    <property type="entry name" value="Beta-glucanase-like"/>
</dbReference>
<dbReference type="Pfam" id="PF00722">
    <property type="entry name" value="Glyco_hydro_16"/>
    <property type="match status" value="1"/>
</dbReference>
<dbReference type="CDD" id="cd08023">
    <property type="entry name" value="GH16_laminarinase_like"/>
    <property type="match status" value="1"/>
</dbReference>
<comment type="similarity">
    <text evidence="1">Belongs to the glycosyl hydrolase 16 family.</text>
</comment>
<dbReference type="InterPro" id="IPR050546">
    <property type="entry name" value="Glycosyl_Hydrlase_16"/>
</dbReference>
<comment type="caution">
    <text evidence="4">The sequence shown here is derived from an EMBL/GenBank/DDBJ whole genome shotgun (WGS) entry which is preliminary data.</text>
</comment>
<dbReference type="AlphaFoldDB" id="A0A2P8C9H2"/>
<feature type="domain" description="GH16" evidence="3">
    <location>
        <begin position="33"/>
        <end position="255"/>
    </location>
</feature>
<dbReference type="PROSITE" id="PS51762">
    <property type="entry name" value="GH16_2"/>
    <property type="match status" value="1"/>
</dbReference>
<dbReference type="InterPro" id="IPR013320">
    <property type="entry name" value="ConA-like_dom_sf"/>
</dbReference>
<accession>A0A2P8C9H2</accession>
<gene>
    <name evidence="4" type="ORF">CLV93_10814</name>
</gene>
<dbReference type="PANTHER" id="PTHR10963">
    <property type="entry name" value="GLYCOSYL HYDROLASE-RELATED"/>
    <property type="match status" value="1"/>
</dbReference>
<dbReference type="GO" id="GO:0005975">
    <property type="term" value="P:carbohydrate metabolic process"/>
    <property type="evidence" value="ECO:0007669"/>
    <property type="project" value="InterPro"/>
</dbReference>
<evidence type="ECO:0000256" key="2">
    <source>
        <dbReference type="SAM" id="SignalP"/>
    </source>
</evidence>
<keyword evidence="4" id="KW-0378">Hydrolase</keyword>
<keyword evidence="2" id="KW-0732">Signal</keyword>
<dbReference type="SUPFAM" id="SSF49899">
    <property type="entry name" value="Concanavalin A-like lectins/glucanases"/>
    <property type="match status" value="1"/>
</dbReference>
<dbReference type="GO" id="GO:0004553">
    <property type="term" value="F:hydrolase activity, hydrolyzing O-glycosyl compounds"/>
    <property type="evidence" value="ECO:0007669"/>
    <property type="project" value="InterPro"/>
</dbReference>
<protein>
    <submittedName>
        <fullName evidence="4">Glycosyl hydrolase family 16</fullName>
    </submittedName>
</protein>
<evidence type="ECO:0000313" key="5">
    <source>
        <dbReference type="Proteomes" id="UP000240621"/>
    </source>
</evidence>
<name>A0A2P8C9H2_9BACT</name>
<reference evidence="4 5" key="1">
    <citation type="submission" date="2018-03" db="EMBL/GenBank/DDBJ databases">
        <title>Genomic Encyclopedia of Archaeal and Bacterial Type Strains, Phase II (KMG-II): from individual species to whole genera.</title>
        <authorList>
            <person name="Goeker M."/>
        </authorList>
    </citation>
    <scope>NUCLEOTIDE SEQUENCE [LARGE SCALE GENOMIC DNA]</scope>
    <source>
        <strain evidence="4 5">DSM 27267</strain>
    </source>
</reference>
<dbReference type="Proteomes" id="UP000240621">
    <property type="component" value="Unassembled WGS sequence"/>
</dbReference>
<organism evidence="4 5">
    <name type="scientific">Prolixibacter denitrificans</name>
    <dbReference type="NCBI Taxonomy" id="1541063"/>
    <lineage>
        <taxon>Bacteria</taxon>
        <taxon>Pseudomonadati</taxon>
        <taxon>Bacteroidota</taxon>
        <taxon>Bacteroidia</taxon>
        <taxon>Marinilabiliales</taxon>
        <taxon>Prolixibacteraceae</taxon>
        <taxon>Prolixibacter</taxon>
    </lineage>
</organism>
<sequence>MKHKIIFFSVILCLVSFSAFSQSTEGYKLVWQDNFDGNSLDTTSWNNRVMKPGTVNNELQRYTDGKNVEVKDGKLIIEARHENNEYTSGRINTKGKREFTYGIVKMRAKLPAGVGTWPALWMLGADVKEVGWPACGELDIMEHVGKQPGFIHSSIHNPSGYGATPYTGIVEIKNPYTQFHIYSMEWTKDFITFYVDGKKIYHYQPEQKNIKNWPFDKPFYLIFNIAIGGNMGGSKVDNKCFPTDMVVDWVKVYQK</sequence>
<feature type="chain" id="PRO_5015195889" evidence="2">
    <location>
        <begin position="22"/>
        <end position="255"/>
    </location>
</feature>
<dbReference type="OrthoDB" id="9809583at2"/>
<dbReference type="EMBL" id="PYGC01000008">
    <property type="protein sequence ID" value="PSK81617.1"/>
    <property type="molecule type" value="Genomic_DNA"/>
</dbReference>
<dbReference type="RefSeq" id="WP_106542926.1">
    <property type="nucleotide sequence ID" value="NZ_BLAU01000001.1"/>
</dbReference>
<feature type="signal peptide" evidence="2">
    <location>
        <begin position="1"/>
        <end position="21"/>
    </location>
</feature>
<evidence type="ECO:0000259" key="3">
    <source>
        <dbReference type="PROSITE" id="PS51762"/>
    </source>
</evidence>
<proteinExistence type="inferred from homology"/>
<evidence type="ECO:0000256" key="1">
    <source>
        <dbReference type="ARBA" id="ARBA00006865"/>
    </source>
</evidence>
<evidence type="ECO:0000313" key="4">
    <source>
        <dbReference type="EMBL" id="PSK81617.1"/>
    </source>
</evidence>
<dbReference type="PANTHER" id="PTHR10963:SF55">
    <property type="entry name" value="GLYCOSIDE HYDROLASE FAMILY 16 PROTEIN"/>
    <property type="match status" value="1"/>
</dbReference>